<keyword evidence="10" id="KW-1185">Reference proteome</keyword>
<keyword evidence="4" id="KW-0238">DNA-binding</keyword>
<keyword evidence="5" id="KW-0804">Transcription</keyword>
<keyword evidence="3" id="KW-0805">Transcription regulation</keyword>
<keyword evidence="2" id="KW-0902">Two-component regulatory system</keyword>
<keyword evidence="1 6" id="KW-0597">Phosphoprotein</keyword>
<reference evidence="9 10" key="1">
    <citation type="submission" date="2016-10" db="EMBL/GenBank/DDBJ databases">
        <authorList>
            <person name="de Groot N.N."/>
        </authorList>
    </citation>
    <scope>NUCLEOTIDE SEQUENCE [LARGE SCALE GENOMIC DNA]</scope>
    <source>
        <strain evidence="10">KMM 9023,NRIC 0796,JCM 17311,KCTC 23692</strain>
    </source>
</reference>
<feature type="domain" description="Response regulatory" evidence="8">
    <location>
        <begin position="10"/>
        <end position="124"/>
    </location>
</feature>
<accession>A0A1I6DPL1</accession>
<gene>
    <name evidence="9" type="ORF">SAMN04515673_104217</name>
</gene>
<evidence type="ECO:0000259" key="8">
    <source>
        <dbReference type="PROSITE" id="PS50110"/>
    </source>
</evidence>
<dbReference type="EMBL" id="FOYI01000004">
    <property type="protein sequence ID" value="SFR07365.1"/>
    <property type="molecule type" value="Genomic_DNA"/>
</dbReference>
<dbReference type="InterPro" id="IPR011006">
    <property type="entry name" value="CheY-like_superfamily"/>
</dbReference>
<dbReference type="PROSITE" id="PS50110">
    <property type="entry name" value="RESPONSE_REGULATORY"/>
    <property type="match status" value="1"/>
</dbReference>
<evidence type="ECO:0000256" key="1">
    <source>
        <dbReference type="ARBA" id="ARBA00022553"/>
    </source>
</evidence>
<proteinExistence type="predicted"/>
<dbReference type="CDD" id="cd06170">
    <property type="entry name" value="LuxR_C_like"/>
    <property type="match status" value="1"/>
</dbReference>
<dbReference type="STRING" id="871652.SAMN04515673_104217"/>
<dbReference type="SMART" id="SM00421">
    <property type="entry name" value="HTH_LUXR"/>
    <property type="match status" value="1"/>
</dbReference>
<protein>
    <submittedName>
        <fullName evidence="9">Two-component response regulator, FixJ family, consists of REC and HTH domains</fullName>
    </submittedName>
</protein>
<dbReference type="SUPFAM" id="SSF46894">
    <property type="entry name" value="C-terminal effector domain of the bipartite response regulators"/>
    <property type="match status" value="1"/>
</dbReference>
<feature type="domain" description="HTH luxR-type" evidence="7">
    <location>
        <begin position="140"/>
        <end position="208"/>
    </location>
</feature>
<dbReference type="PANTHER" id="PTHR44688:SF16">
    <property type="entry name" value="DNA-BINDING TRANSCRIPTIONAL ACTIVATOR DEVR_DOSR"/>
    <property type="match status" value="1"/>
</dbReference>
<dbReference type="InterPro" id="IPR000792">
    <property type="entry name" value="Tscrpt_reg_LuxR_C"/>
</dbReference>
<dbReference type="Pfam" id="PF00072">
    <property type="entry name" value="Response_reg"/>
    <property type="match status" value="1"/>
</dbReference>
<dbReference type="GO" id="GO:0003677">
    <property type="term" value="F:DNA binding"/>
    <property type="evidence" value="ECO:0007669"/>
    <property type="project" value="UniProtKB-KW"/>
</dbReference>
<evidence type="ECO:0000256" key="5">
    <source>
        <dbReference type="ARBA" id="ARBA00023163"/>
    </source>
</evidence>
<evidence type="ECO:0000256" key="2">
    <source>
        <dbReference type="ARBA" id="ARBA00023012"/>
    </source>
</evidence>
<dbReference type="SUPFAM" id="SSF52172">
    <property type="entry name" value="CheY-like"/>
    <property type="match status" value="1"/>
</dbReference>
<dbReference type="Pfam" id="PF00196">
    <property type="entry name" value="GerE"/>
    <property type="match status" value="1"/>
</dbReference>
<dbReference type="Proteomes" id="UP000199302">
    <property type="component" value="Unassembled WGS sequence"/>
</dbReference>
<dbReference type="PANTHER" id="PTHR44688">
    <property type="entry name" value="DNA-BINDING TRANSCRIPTIONAL ACTIVATOR DEVR_DOSR"/>
    <property type="match status" value="1"/>
</dbReference>
<dbReference type="PROSITE" id="PS50043">
    <property type="entry name" value="HTH_LUXR_2"/>
    <property type="match status" value="1"/>
</dbReference>
<evidence type="ECO:0000259" key="7">
    <source>
        <dbReference type="PROSITE" id="PS50043"/>
    </source>
</evidence>
<dbReference type="GO" id="GO:0000160">
    <property type="term" value="P:phosphorelay signal transduction system"/>
    <property type="evidence" value="ECO:0007669"/>
    <property type="project" value="UniProtKB-KW"/>
</dbReference>
<dbReference type="InterPro" id="IPR001789">
    <property type="entry name" value="Sig_transdc_resp-reg_receiver"/>
</dbReference>
<evidence type="ECO:0000256" key="6">
    <source>
        <dbReference type="PROSITE-ProRule" id="PRU00169"/>
    </source>
</evidence>
<dbReference type="InterPro" id="IPR016032">
    <property type="entry name" value="Sig_transdc_resp-reg_C-effctor"/>
</dbReference>
<evidence type="ECO:0000256" key="3">
    <source>
        <dbReference type="ARBA" id="ARBA00023015"/>
    </source>
</evidence>
<dbReference type="FunFam" id="3.40.50.2300:FF:000018">
    <property type="entry name" value="DNA-binding transcriptional regulator NtrC"/>
    <property type="match status" value="1"/>
</dbReference>
<dbReference type="AlphaFoldDB" id="A0A1I6DPL1"/>
<dbReference type="OrthoDB" id="9782655at2"/>
<dbReference type="CDD" id="cd17537">
    <property type="entry name" value="REC_FixJ"/>
    <property type="match status" value="1"/>
</dbReference>
<dbReference type="InterPro" id="IPR036388">
    <property type="entry name" value="WH-like_DNA-bd_sf"/>
</dbReference>
<dbReference type="Gene3D" id="3.40.50.2300">
    <property type="match status" value="1"/>
</dbReference>
<organism evidence="9 10">
    <name type="scientific">Poseidonocella sedimentorum</name>
    <dbReference type="NCBI Taxonomy" id="871652"/>
    <lineage>
        <taxon>Bacteria</taxon>
        <taxon>Pseudomonadati</taxon>
        <taxon>Pseudomonadota</taxon>
        <taxon>Alphaproteobacteria</taxon>
        <taxon>Rhodobacterales</taxon>
        <taxon>Roseobacteraceae</taxon>
        <taxon>Poseidonocella</taxon>
    </lineage>
</organism>
<name>A0A1I6DPL1_9RHOB</name>
<dbReference type="GO" id="GO:0006355">
    <property type="term" value="P:regulation of DNA-templated transcription"/>
    <property type="evidence" value="ECO:0007669"/>
    <property type="project" value="InterPro"/>
</dbReference>
<sequence>MTEPATATPVVFLVDDDETIRVSLARALGLRGYRVRAFASAQAFLDAYDGKAPGCLILDYGMPQMDGLALQRRLIETDIRIPIIFITGHGGIPESVQAIKHGALDFLEKPFKQSVLIERIEAAIELDRVQRVEHAESSAARARFDALTDREREIARFMVANPGANSSKDVARHLDISPRTVDHHRARILEKIGVNTVAELVGLAMEVDFGKDA</sequence>
<evidence type="ECO:0000313" key="9">
    <source>
        <dbReference type="EMBL" id="SFR07365.1"/>
    </source>
</evidence>
<evidence type="ECO:0000313" key="10">
    <source>
        <dbReference type="Proteomes" id="UP000199302"/>
    </source>
</evidence>
<evidence type="ECO:0000256" key="4">
    <source>
        <dbReference type="ARBA" id="ARBA00023125"/>
    </source>
</evidence>
<feature type="modified residue" description="4-aspartylphosphate" evidence="6">
    <location>
        <position position="59"/>
    </location>
</feature>
<dbReference type="RefSeq" id="WP_092079118.1">
    <property type="nucleotide sequence ID" value="NZ_FOYI01000004.1"/>
</dbReference>
<dbReference type="SMART" id="SM00448">
    <property type="entry name" value="REC"/>
    <property type="match status" value="1"/>
</dbReference>
<dbReference type="Gene3D" id="1.10.10.10">
    <property type="entry name" value="Winged helix-like DNA-binding domain superfamily/Winged helix DNA-binding domain"/>
    <property type="match status" value="1"/>
</dbReference>